<sequence length="112" mass="11915">MVIDNIGNYENSIKEMALSVVVDSPGVGENLQDHLMTGVSYEAANGVITGDPLMRQEPAAMAQAQEMYVKHQIGPFTIGGVQSSAFMRVDVDIKDLSRDAPVPAPAPVSVLT</sequence>
<dbReference type="Gene3D" id="3.30.560.10">
    <property type="entry name" value="Glucose Oxidase, domain 3"/>
    <property type="match status" value="1"/>
</dbReference>
<dbReference type="InterPro" id="IPR036188">
    <property type="entry name" value="FAD/NAD-bd_sf"/>
</dbReference>
<dbReference type="Gene3D" id="3.50.50.60">
    <property type="entry name" value="FAD/NAD(P)-binding domain"/>
    <property type="match status" value="1"/>
</dbReference>
<evidence type="ECO:0008006" key="3">
    <source>
        <dbReference type="Google" id="ProtNLM"/>
    </source>
</evidence>
<protein>
    <recommendedName>
        <fullName evidence="3">Choline dehydrogenase</fullName>
    </recommendedName>
</protein>
<dbReference type="HOGENOM" id="CLU_2147615_0_0_1"/>
<accession>A0A0A1TCT5</accession>
<evidence type="ECO:0000313" key="1">
    <source>
        <dbReference type="EMBL" id="CEJ92599.1"/>
    </source>
</evidence>
<organism evidence="1 2">
    <name type="scientific">[Torrubiella] hemipterigena</name>
    <dbReference type="NCBI Taxonomy" id="1531966"/>
    <lineage>
        <taxon>Eukaryota</taxon>
        <taxon>Fungi</taxon>
        <taxon>Dikarya</taxon>
        <taxon>Ascomycota</taxon>
        <taxon>Pezizomycotina</taxon>
        <taxon>Sordariomycetes</taxon>
        <taxon>Hypocreomycetidae</taxon>
        <taxon>Hypocreales</taxon>
        <taxon>Clavicipitaceae</taxon>
        <taxon>Clavicipitaceae incertae sedis</taxon>
        <taxon>'Torrubiella' clade</taxon>
    </lineage>
</organism>
<dbReference type="EMBL" id="CDHN01000004">
    <property type="protein sequence ID" value="CEJ92599.1"/>
    <property type="molecule type" value="Genomic_DNA"/>
</dbReference>
<dbReference type="OrthoDB" id="269227at2759"/>
<keyword evidence="2" id="KW-1185">Reference proteome</keyword>
<dbReference type="Proteomes" id="UP000039046">
    <property type="component" value="Unassembled WGS sequence"/>
</dbReference>
<dbReference type="AlphaFoldDB" id="A0A0A1TCT5"/>
<reference evidence="1 2" key="1">
    <citation type="journal article" date="2015" name="Genome Announc.">
        <title>Draft Genome Sequence and Gene Annotation of the Entomopathogenic Fungus Verticillium hemipterigenum.</title>
        <authorList>
            <person name="Horn F."/>
            <person name="Habel A."/>
            <person name="Scharf D.H."/>
            <person name="Dworschak J."/>
            <person name="Brakhage A.A."/>
            <person name="Guthke R."/>
            <person name="Hertweck C."/>
            <person name="Linde J."/>
        </authorList>
    </citation>
    <scope>NUCLEOTIDE SEQUENCE [LARGE SCALE GENOMIC DNA]</scope>
</reference>
<evidence type="ECO:0000313" key="2">
    <source>
        <dbReference type="Proteomes" id="UP000039046"/>
    </source>
</evidence>
<gene>
    <name evidence="1" type="ORF">VHEMI08240</name>
</gene>
<dbReference type="SUPFAM" id="SSF54373">
    <property type="entry name" value="FAD-linked reductases, C-terminal domain"/>
    <property type="match status" value="1"/>
</dbReference>
<name>A0A0A1TCT5_9HYPO</name>
<dbReference type="STRING" id="1531966.A0A0A1TCT5"/>
<proteinExistence type="predicted"/>